<dbReference type="AlphaFoldDB" id="A0A1E7LY70"/>
<dbReference type="OrthoDB" id="4249228at2"/>
<evidence type="ECO:0000313" key="2">
    <source>
        <dbReference type="Proteomes" id="UP000175971"/>
    </source>
</evidence>
<keyword evidence="2" id="KW-1185">Reference proteome</keyword>
<gene>
    <name evidence="1" type="ORF">AN221_08950</name>
</gene>
<protein>
    <submittedName>
        <fullName evidence="1">Uncharacterized protein</fullName>
    </submittedName>
</protein>
<sequence>MVFRFTIERPGSHVSLTAKAVTLYPATDHPEPAVAIRISSPASRVLYVPLDRIEELVNGIRDIARQAAS</sequence>
<dbReference type="Proteomes" id="UP000175971">
    <property type="component" value="Unassembled WGS sequence"/>
</dbReference>
<dbReference type="RefSeq" id="WP_070200549.1">
    <property type="nucleotide sequence ID" value="NZ_LJGZ01000018.1"/>
</dbReference>
<dbReference type="EMBL" id="LJGZ01000018">
    <property type="protein sequence ID" value="OEV21058.1"/>
    <property type="molecule type" value="Genomic_DNA"/>
</dbReference>
<evidence type="ECO:0000313" key="1">
    <source>
        <dbReference type="EMBL" id="OEV21058.1"/>
    </source>
</evidence>
<proteinExistence type="predicted"/>
<reference evidence="1 2" key="1">
    <citation type="journal article" date="2016" name="Front. Microbiol.">
        <title>Comparative Genomics Analysis of Streptomyces Species Reveals Their Adaptation to the Marine Environment and Their Diversity at the Genomic Level.</title>
        <authorList>
            <person name="Tian X."/>
            <person name="Zhang Z."/>
            <person name="Yang T."/>
            <person name="Chen M."/>
            <person name="Li J."/>
            <person name="Chen F."/>
            <person name="Yang J."/>
            <person name="Li W."/>
            <person name="Zhang B."/>
            <person name="Zhang Z."/>
            <person name="Wu J."/>
            <person name="Zhang C."/>
            <person name="Long L."/>
            <person name="Xiao J."/>
        </authorList>
    </citation>
    <scope>NUCLEOTIDE SEQUENCE [LARGE SCALE GENOMIC DNA]</scope>
    <source>
        <strain evidence="1 2">SCSIO M10372</strain>
    </source>
</reference>
<organism evidence="1 2">
    <name type="scientific">Streptomyces nanshensis</name>
    <dbReference type="NCBI Taxonomy" id="518642"/>
    <lineage>
        <taxon>Bacteria</taxon>
        <taxon>Bacillati</taxon>
        <taxon>Actinomycetota</taxon>
        <taxon>Actinomycetes</taxon>
        <taxon>Kitasatosporales</taxon>
        <taxon>Streptomycetaceae</taxon>
        <taxon>Streptomyces</taxon>
    </lineage>
</organism>
<name>A0A1E7LY70_9ACTN</name>
<comment type="caution">
    <text evidence="1">The sequence shown here is derived from an EMBL/GenBank/DDBJ whole genome shotgun (WGS) entry which is preliminary data.</text>
</comment>
<dbReference type="PATRIC" id="fig|518642.7.peg.4423"/>
<accession>A0A1E7LY70</accession>